<evidence type="ECO:0000313" key="8">
    <source>
        <dbReference type="Proteomes" id="UP000309215"/>
    </source>
</evidence>
<gene>
    <name evidence="7" type="ORF">E8A74_41885</name>
</gene>
<dbReference type="SMART" id="SM00220">
    <property type="entry name" value="S_TKc"/>
    <property type="match status" value="1"/>
</dbReference>
<dbReference type="Gene3D" id="3.30.200.20">
    <property type="entry name" value="Phosphorylase Kinase, domain 1"/>
    <property type="match status" value="1"/>
</dbReference>
<dbReference type="PANTHER" id="PTHR43289">
    <property type="entry name" value="MITOGEN-ACTIVATED PROTEIN KINASE KINASE KINASE 20-RELATED"/>
    <property type="match status" value="1"/>
</dbReference>
<dbReference type="AlphaFoldDB" id="A0A4U1IWC5"/>
<keyword evidence="2 5" id="KW-0547">Nucleotide-binding</keyword>
<dbReference type="InterPro" id="IPR000719">
    <property type="entry name" value="Prot_kinase_dom"/>
</dbReference>
<dbReference type="InterPro" id="IPR017441">
    <property type="entry name" value="Protein_kinase_ATP_BS"/>
</dbReference>
<evidence type="ECO:0000313" key="7">
    <source>
        <dbReference type="EMBL" id="TKC98325.1"/>
    </source>
</evidence>
<sequence>MKSCPTCSLRYPSESNVCFADGSTLVVLRDPWLGSTVGGRYVLDELIGIGGMASVYRARFLLTDRPCAVKLLNPQLASDNTTRERFNREAKLAQRLAHPNIIEIFDHGDAEDGTPFLVMELLEGESLSEVIAAGPVPIARALPIVIQMTRALARAHDFEVIHRDLKPENVFLLRGDRVKLLDFGIARCAQDVRLTNAGEVFGTPEYMAPERATSSDAGPPADLYALGVILFEMLTQRLPFDAPSPAQILNKHMLEPPPRLGENLPGVPPALDHLVYDLMSKVPDGRPVDAHRVLAMLQEVSEAARIPAPPDLDAAPPLAPPRPTATAAVQRWGTRVEIVERLVGKTYGGALPVEVARTLEQMKAHAKELAELRTRGLEEQRALDTIHREWKEGRFRQGKAMDRLTVDISRTREEARATRAGIAPLAGAARSFAPRVREAHREVVFWEGRSGFREPYRELAAAYRALADLVDFWANARHAELEVEAAAVEKERAVSEVDQQIRELRHSLVIADRAMEDRKAKHFLALADVGRRAEKLEFELLRASGRICAPLRGRADLAPLFAELAGSTPAAAAPA</sequence>
<feature type="domain" description="Protein kinase" evidence="6">
    <location>
        <begin position="41"/>
        <end position="297"/>
    </location>
</feature>
<dbReference type="InterPro" id="IPR011009">
    <property type="entry name" value="Kinase-like_dom_sf"/>
</dbReference>
<dbReference type="EMBL" id="SSMQ01000070">
    <property type="protein sequence ID" value="TKC98325.1"/>
    <property type="molecule type" value="Genomic_DNA"/>
</dbReference>
<dbReference type="SUPFAM" id="SSF56112">
    <property type="entry name" value="Protein kinase-like (PK-like)"/>
    <property type="match status" value="1"/>
</dbReference>
<dbReference type="Pfam" id="PF00069">
    <property type="entry name" value="Pkinase"/>
    <property type="match status" value="1"/>
</dbReference>
<organism evidence="7 8">
    <name type="scientific">Polyangium fumosum</name>
    <dbReference type="NCBI Taxonomy" id="889272"/>
    <lineage>
        <taxon>Bacteria</taxon>
        <taxon>Pseudomonadati</taxon>
        <taxon>Myxococcota</taxon>
        <taxon>Polyangia</taxon>
        <taxon>Polyangiales</taxon>
        <taxon>Polyangiaceae</taxon>
        <taxon>Polyangium</taxon>
    </lineage>
</organism>
<protein>
    <submittedName>
        <fullName evidence="7">Serine/threonine protein kinase</fullName>
    </submittedName>
</protein>
<dbReference type="PROSITE" id="PS00108">
    <property type="entry name" value="PROTEIN_KINASE_ST"/>
    <property type="match status" value="1"/>
</dbReference>
<evidence type="ECO:0000256" key="2">
    <source>
        <dbReference type="ARBA" id="ARBA00022741"/>
    </source>
</evidence>
<keyword evidence="4 5" id="KW-0067">ATP-binding</keyword>
<dbReference type="Proteomes" id="UP000309215">
    <property type="component" value="Unassembled WGS sequence"/>
</dbReference>
<reference evidence="7 8" key="1">
    <citation type="submission" date="2019-04" db="EMBL/GenBank/DDBJ databases">
        <authorList>
            <person name="Li Y."/>
            <person name="Wang J."/>
        </authorList>
    </citation>
    <scope>NUCLEOTIDE SEQUENCE [LARGE SCALE GENOMIC DNA]</scope>
    <source>
        <strain evidence="7 8">DSM 14668</strain>
    </source>
</reference>
<name>A0A4U1IWC5_9BACT</name>
<feature type="binding site" evidence="5">
    <location>
        <position position="70"/>
    </location>
    <ligand>
        <name>ATP</name>
        <dbReference type="ChEBI" id="CHEBI:30616"/>
    </ligand>
</feature>
<accession>A0A4U1IWC5</accession>
<keyword evidence="3 7" id="KW-0418">Kinase</keyword>
<dbReference type="CDD" id="cd14014">
    <property type="entry name" value="STKc_PknB_like"/>
    <property type="match status" value="1"/>
</dbReference>
<dbReference type="PANTHER" id="PTHR43289:SF34">
    <property type="entry name" value="SERINE_THREONINE-PROTEIN KINASE YBDM-RELATED"/>
    <property type="match status" value="1"/>
</dbReference>
<evidence type="ECO:0000256" key="1">
    <source>
        <dbReference type="ARBA" id="ARBA00022679"/>
    </source>
</evidence>
<evidence type="ECO:0000256" key="4">
    <source>
        <dbReference type="ARBA" id="ARBA00022840"/>
    </source>
</evidence>
<dbReference type="PROSITE" id="PS50011">
    <property type="entry name" value="PROTEIN_KINASE_DOM"/>
    <property type="match status" value="1"/>
</dbReference>
<dbReference type="Gene3D" id="1.10.510.10">
    <property type="entry name" value="Transferase(Phosphotransferase) domain 1"/>
    <property type="match status" value="1"/>
</dbReference>
<dbReference type="PROSITE" id="PS00107">
    <property type="entry name" value="PROTEIN_KINASE_ATP"/>
    <property type="match status" value="1"/>
</dbReference>
<evidence type="ECO:0000259" key="6">
    <source>
        <dbReference type="PROSITE" id="PS50011"/>
    </source>
</evidence>
<evidence type="ECO:0000256" key="5">
    <source>
        <dbReference type="PROSITE-ProRule" id="PRU10141"/>
    </source>
</evidence>
<proteinExistence type="predicted"/>
<dbReference type="OrthoDB" id="5497795at2"/>
<keyword evidence="1" id="KW-0808">Transferase</keyword>
<dbReference type="GO" id="GO:0004674">
    <property type="term" value="F:protein serine/threonine kinase activity"/>
    <property type="evidence" value="ECO:0007669"/>
    <property type="project" value="UniProtKB-KW"/>
</dbReference>
<dbReference type="GO" id="GO:0005524">
    <property type="term" value="F:ATP binding"/>
    <property type="evidence" value="ECO:0007669"/>
    <property type="project" value="UniProtKB-UniRule"/>
</dbReference>
<evidence type="ECO:0000256" key="3">
    <source>
        <dbReference type="ARBA" id="ARBA00022777"/>
    </source>
</evidence>
<comment type="caution">
    <text evidence="7">The sequence shown here is derived from an EMBL/GenBank/DDBJ whole genome shotgun (WGS) entry which is preliminary data.</text>
</comment>
<dbReference type="RefSeq" id="WP_136934746.1">
    <property type="nucleotide sequence ID" value="NZ_SSMQ01000070.1"/>
</dbReference>
<keyword evidence="7" id="KW-0723">Serine/threonine-protein kinase</keyword>
<dbReference type="InterPro" id="IPR008271">
    <property type="entry name" value="Ser/Thr_kinase_AS"/>
</dbReference>
<keyword evidence="8" id="KW-1185">Reference proteome</keyword>